<dbReference type="OrthoDB" id="9804366at2"/>
<proteinExistence type="predicted"/>
<dbReference type="InterPro" id="IPR015421">
    <property type="entry name" value="PyrdxlP-dep_Trfase_major"/>
</dbReference>
<dbReference type="SUPFAM" id="SSF53383">
    <property type="entry name" value="PLP-dependent transferases"/>
    <property type="match status" value="1"/>
</dbReference>
<dbReference type="InterPro" id="IPR015422">
    <property type="entry name" value="PyrdxlP-dep_Trfase_small"/>
</dbReference>
<dbReference type="PANTHER" id="PTHR43586">
    <property type="entry name" value="CYSTEINE DESULFURASE"/>
    <property type="match status" value="1"/>
</dbReference>
<dbReference type="InterPro" id="IPR000192">
    <property type="entry name" value="Aminotrans_V_dom"/>
</dbReference>
<dbReference type="PANTHER" id="PTHR43586:SF4">
    <property type="entry name" value="ISOPENICILLIN N EPIMERASE"/>
    <property type="match status" value="1"/>
</dbReference>
<dbReference type="Gene3D" id="3.40.640.10">
    <property type="entry name" value="Type I PLP-dependent aspartate aminotransferase-like (Major domain)"/>
    <property type="match status" value="1"/>
</dbReference>
<evidence type="ECO:0000313" key="2">
    <source>
        <dbReference type="EMBL" id="GCE07685.1"/>
    </source>
</evidence>
<dbReference type="AlphaFoldDB" id="A0A401ZLF5"/>
<dbReference type="InterPro" id="IPR015424">
    <property type="entry name" value="PyrdxlP-dep_Trfase"/>
</dbReference>
<protein>
    <submittedName>
        <fullName evidence="2">Cysteine lyase</fullName>
    </submittedName>
</protein>
<gene>
    <name evidence="2" type="ORF">KDAU_50140</name>
</gene>
<keyword evidence="3" id="KW-1185">Reference proteome</keyword>
<comment type="caution">
    <text evidence="2">The sequence shown here is derived from an EMBL/GenBank/DDBJ whole genome shotgun (WGS) entry which is preliminary data.</text>
</comment>
<evidence type="ECO:0000313" key="3">
    <source>
        <dbReference type="Proteomes" id="UP000287224"/>
    </source>
</evidence>
<dbReference type="Proteomes" id="UP000287224">
    <property type="component" value="Unassembled WGS sequence"/>
</dbReference>
<name>A0A401ZLF5_9CHLR</name>
<accession>A0A401ZLF5</accession>
<evidence type="ECO:0000259" key="1">
    <source>
        <dbReference type="Pfam" id="PF00266"/>
    </source>
</evidence>
<reference evidence="3" key="1">
    <citation type="submission" date="2018-12" db="EMBL/GenBank/DDBJ databases">
        <title>Tengunoibacter tsumagoiensis gen. nov., sp. nov., Dictyobacter kobayashii sp. nov., D. alpinus sp. nov., and D. joshuensis sp. nov. and description of Dictyobacteraceae fam. nov. within the order Ktedonobacterales isolated from Tengu-no-mugimeshi.</title>
        <authorList>
            <person name="Wang C.M."/>
            <person name="Zheng Y."/>
            <person name="Sakai Y."/>
            <person name="Toyoda A."/>
            <person name="Minakuchi Y."/>
            <person name="Abe K."/>
            <person name="Yokota A."/>
            <person name="Yabe S."/>
        </authorList>
    </citation>
    <scope>NUCLEOTIDE SEQUENCE [LARGE SCALE GENOMIC DNA]</scope>
    <source>
        <strain evidence="3">S-27</strain>
    </source>
</reference>
<sequence>MLDSIIDIQSIRQELPGITDHIYLNAATFGPLPRCVSQAMQEWLQKECANGRLGMETYATMAGLYAEARSHCAQLLHADTNEIALTENTGEGLNIVCNGFNWQPGDEVILTNHEHISVLSLLHHIRDRYQVNLRVADLGLGERPAKETIGELITPRTRLIVLSHVTFTNGAILDVQAVAQLAHQSDICVLVDGAQSAGAIPVDVKKLGIDFYAFPMQKWLCGPDGTGALYVRRESLERLHPTYVGWCLLKFEPEWKWSFHDSAQRFELGARQTAAVAGQIASFRWLEETITYNRIFERTCSLSSYAYNALREIEGLTVITPQPGTSGLLTFVLDGYDAEVAAQRLQKEHDIYVRMVHEYNAIRISTGFYNTEQEIDRLAQVLRSWRQKRA</sequence>
<organism evidence="2 3">
    <name type="scientific">Dictyobacter aurantiacus</name>
    <dbReference type="NCBI Taxonomy" id="1936993"/>
    <lineage>
        <taxon>Bacteria</taxon>
        <taxon>Bacillati</taxon>
        <taxon>Chloroflexota</taxon>
        <taxon>Ktedonobacteria</taxon>
        <taxon>Ktedonobacterales</taxon>
        <taxon>Dictyobacteraceae</taxon>
        <taxon>Dictyobacter</taxon>
    </lineage>
</organism>
<dbReference type="RefSeq" id="WP_126599148.1">
    <property type="nucleotide sequence ID" value="NZ_BIFQ01000001.1"/>
</dbReference>
<dbReference type="GO" id="GO:0016829">
    <property type="term" value="F:lyase activity"/>
    <property type="evidence" value="ECO:0007669"/>
    <property type="project" value="UniProtKB-KW"/>
</dbReference>
<feature type="domain" description="Aminotransferase class V" evidence="1">
    <location>
        <begin position="22"/>
        <end position="378"/>
    </location>
</feature>
<dbReference type="Pfam" id="PF00266">
    <property type="entry name" value="Aminotran_5"/>
    <property type="match status" value="1"/>
</dbReference>
<dbReference type="EMBL" id="BIFQ01000001">
    <property type="protein sequence ID" value="GCE07685.1"/>
    <property type="molecule type" value="Genomic_DNA"/>
</dbReference>
<dbReference type="Gene3D" id="3.90.1150.10">
    <property type="entry name" value="Aspartate Aminotransferase, domain 1"/>
    <property type="match status" value="1"/>
</dbReference>
<keyword evidence="2" id="KW-0456">Lyase</keyword>